<name>A0A9N9EW03_9GLOM</name>
<sequence>MPQFTQLRTEDGWKYVTGCECDRCLEHSPQYLPQDLNQVRPIRQNSFEIISYQHPHPHLFYQHSFQNQQLNFHQRPPFKQHQSLLQPSINQHQLLQPNPNIQYQPLLQPNEHPQIINNQSTIIHLSKILRCIILLALKIFFVLSPKDKRDFNHFQKLNTILIAMFFENV</sequence>
<accession>A0A9N9EW03</accession>
<dbReference type="EMBL" id="CAJVQA010010228">
    <property type="protein sequence ID" value="CAG8694580.1"/>
    <property type="molecule type" value="Genomic_DNA"/>
</dbReference>
<organism evidence="1 2">
    <name type="scientific">Cetraspora pellucida</name>
    <dbReference type="NCBI Taxonomy" id="1433469"/>
    <lineage>
        <taxon>Eukaryota</taxon>
        <taxon>Fungi</taxon>
        <taxon>Fungi incertae sedis</taxon>
        <taxon>Mucoromycota</taxon>
        <taxon>Glomeromycotina</taxon>
        <taxon>Glomeromycetes</taxon>
        <taxon>Diversisporales</taxon>
        <taxon>Gigasporaceae</taxon>
        <taxon>Cetraspora</taxon>
    </lineage>
</organism>
<protein>
    <submittedName>
        <fullName evidence="1">23768_t:CDS:1</fullName>
    </submittedName>
</protein>
<evidence type="ECO:0000313" key="2">
    <source>
        <dbReference type="Proteomes" id="UP000789759"/>
    </source>
</evidence>
<reference evidence="1" key="1">
    <citation type="submission" date="2021-06" db="EMBL/GenBank/DDBJ databases">
        <authorList>
            <person name="Kallberg Y."/>
            <person name="Tangrot J."/>
            <person name="Rosling A."/>
        </authorList>
    </citation>
    <scope>NUCLEOTIDE SEQUENCE</scope>
    <source>
        <strain evidence="1">FL966</strain>
    </source>
</reference>
<keyword evidence="2" id="KW-1185">Reference proteome</keyword>
<gene>
    <name evidence="1" type="ORF">CPELLU_LOCUS11492</name>
</gene>
<proteinExistence type="predicted"/>
<comment type="caution">
    <text evidence="1">The sequence shown here is derived from an EMBL/GenBank/DDBJ whole genome shotgun (WGS) entry which is preliminary data.</text>
</comment>
<evidence type="ECO:0000313" key="1">
    <source>
        <dbReference type="EMBL" id="CAG8694580.1"/>
    </source>
</evidence>
<dbReference type="AlphaFoldDB" id="A0A9N9EW03"/>
<dbReference type="Proteomes" id="UP000789759">
    <property type="component" value="Unassembled WGS sequence"/>
</dbReference>